<dbReference type="VEuPathDB" id="ToxoDB:cyc_03440"/>
<comment type="caution">
    <text evidence="3">The sequence shown here is derived from an EMBL/GenBank/DDBJ whole genome shotgun (WGS) entry which is preliminary data.</text>
</comment>
<reference evidence="3 4" key="1">
    <citation type="journal article" date="2016" name="BMC Genomics">
        <title>Comparative genomics reveals Cyclospora cayetanensis possesses coccidia-like metabolism and invasion components but unique surface antigens.</title>
        <authorList>
            <person name="Liu S."/>
            <person name="Wang L."/>
            <person name="Zheng H."/>
            <person name="Xu Z."/>
            <person name="Roellig D.M."/>
            <person name="Li N."/>
            <person name="Frace M.A."/>
            <person name="Tang K."/>
            <person name="Arrowood M.J."/>
            <person name="Moss D.M."/>
            <person name="Zhang L."/>
            <person name="Feng Y."/>
            <person name="Xiao L."/>
        </authorList>
    </citation>
    <scope>NUCLEOTIDE SEQUENCE [LARGE SCALE GENOMIC DNA]</scope>
    <source>
        <strain evidence="3 4">CHN_HEN01</strain>
    </source>
</reference>
<feature type="compositionally biased region" description="Polar residues" evidence="2">
    <location>
        <begin position="35"/>
        <end position="57"/>
    </location>
</feature>
<evidence type="ECO:0000313" key="4">
    <source>
        <dbReference type="Proteomes" id="UP000095192"/>
    </source>
</evidence>
<feature type="compositionally biased region" description="Low complexity" evidence="2">
    <location>
        <begin position="251"/>
        <end position="267"/>
    </location>
</feature>
<protein>
    <submittedName>
        <fullName evidence="3">Uncharacterized protein</fullName>
    </submittedName>
</protein>
<dbReference type="Proteomes" id="UP000095192">
    <property type="component" value="Unassembled WGS sequence"/>
</dbReference>
<feature type="region of interest" description="Disordered" evidence="2">
    <location>
        <begin position="227"/>
        <end position="270"/>
    </location>
</feature>
<gene>
    <name evidence="3" type="ORF">cyc_03440</name>
</gene>
<feature type="coiled-coil region" evidence="1">
    <location>
        <begin position="158"/>
        <end position="185"/>
    </location>
</feature>
<feature type="compositionally biased region" description="Polar residues" evidence="2">
    <location>
        <begin position="72"/>
        <end position="90"/>
    </location>
</feature>
<feature type="region of interest" description="Disordered" evidence="2">
    <location>
        <begin position="70"/>
        <end position="90"/>
    </location>
</feature>
<keyword evidence="4" id="KW-1185">Reference proteome</keyword>
<evidence type="ECO:0000256" key="2">
    <source>
        <dbReference type="SAM" id="MobiDB-lite"/>
    </source>
</evidence>
<dbReference type="AlphaFoldDB" id="A0A1D3D154"/>
<keyword evidence="1" id="KW-0175">Coiled coil</keyword>
<dbReference type="EMBL" id="JROU02001179">
    <property type="protein sequence ID" value="OEH77172.1"/>
    <property type="molecule type" value="Genomic_DNA"/>
</dbReference>
<dbReference type="VEuPathDB" id="ToxoDB:LOC113146951"/>
<accession>A0A1D3D154</accession>
<feature type="compositionally biased region" description="Low complexity" evidence="2">
    <location>
        <begin position="19"/>
        <end position="34"/>
    </location>
</feature>
<sequence length="373" mass="39215">MGSAAQENGDQLDAEDVADSASSSPASLSNGSVATLSSNQASRSINGNSRRSTVRSRQLSEDAALFRVLQRLDSSSRPPPGVSSTSTVRPLSSFSSTRAAISLSSSTSYSASAISLTTRPTAVGSLDDSDLEDNEDDEGIEDTDEIEFEEVEVSPEDSEAQDSALDRLRERLRTLKLEQEDIILAFRGFVRRFHDYLDSYNERLFEYVNSEEFEAQIDRLREAVRQYDEEHPHEDHEEEEGEAPGGPLPPGRRTTTTTEAPGGSSTTLAAADGSSTTLAAADGSSTTLAAADGSSTTLAAADGSSTTLAAADGSSTTLAAAGGSSTTLAAAGGILSTTRGGVFVLLSLMPFFPSPSEALEGTVVWRMCFGVRL</sequence>
<evidence type="ECO:0000313" key="3">
    <source>
        <dbReference type="EMBL" id="OEH77172.1"/>
    </source>
</evidence>
<evidence type="ECO:0000256" key="1">
    <source>
        <dbReference type="SAM" id="Coils"/>
    </source>
</evidence>
<proteinExistence type="predicted"/>
<feature type="region of interest" description="Disordered" evidence="2">
    <location>
        <begin position="1"/>
        <end position="58"/>
    </location>
</feature>
<dbReference type="InParanoid" id="A0A1D3D154"/>
<name>A0A1D3D154_9EIME</name>
<organism evidence="3 4">
    <name type="scientific">Cyclospora cayetanensis</name>
    <dbReference type="NCBI Taxonomy" id="88456"/>
    <lineage>
        <taxon>Eukaryota</taxon>
        <taxon>Sar</taxon>
        <taxon>Alveolata</taxon>
        <taxon>Apicomplexa</taxon>
        <taxon>Conoidasida</taxon>
        <taxon>Coccidia</taxon>
        <taxon>Eucoccidiorida</taxon>
        <taxon>Eimeriorina</taxon>
        <taxon>Eimeriidae</taxon>
        <taxon>Cyclospora</taxon>
    </lineage>
</organism>